<feature type="region of interest" description="Disordered" evidence="10">
    <location>
        <begin position="383"/>
        <end position="594"/>
    </location>
</feature>
<comment type="subcellular location">
    <subcellularLocation>
        <location evidence="1">Nucleus</location>
    </subcellularLocation>
</comment>
<comment type="subunit">
    <text evidence="6">Oligomer. Component of the CENPA-NAC complex, at least composed of CENPA, CENPC, CENPH, CENPM, CENPN, CENPT and CENPU. The CENPA-NAC complex interacts with the CENPA-CAD complex, composed of CENPI, CENPK, CENPL, CENPO, CENPP, CENPQ, CENPR and CENPS. Binds to DAXX. Interacts with DNMT3B. Interacts directly with CENPA. Identified in a centromere complex containing histones H2A, H2B and H4, and at least CENPA, CENPB, CENPC, CENPT, CENPN, HJURP, SUPT16H, SSRP1 and RSF1. Interacts with MEIKIN.</text>
</comment>
<evidence type="ECO:0000256" key="5">
    <source>
        <dbReference type="ARBA" id="ARBA00053516"/>
    </source>
</evidence>
<comment type="function">
    <text evidence="5">Component of the CENPA-NAC (nucleosome-associated) complex, a complex that plays a central role in assembly of kinetochore proteins, mitotic progression and chromosome segregation. The CENPA-NAC complex recruits the CENPA-CAD (nucleosome distal) complex and may be involved in incorporation of newly synthesized CENPA into centromeres. CENPC recruits DNA methylation and DNMT3B to both centromeric and pericentromeric satellite repeats and regulates the histone code in these regions.</text>
</comment>
<feature type="domain" description="Mif2/CENP-C cupin" evidence="11">
    <location>
        <begin position="878"/>
        <end position="960"/>
    </location>
</feature>
<feature type="region of interest" description="Disordered" evidence="10">
    <location>
        <begin position="315"/>
        <end position="358"/>
    </location>
</feature>
<reference evidence="14" key="1">
    <citation type="journal article" date="2017" name="PLoS ONE">
        <title>The Agassiz's desert tortoise genome provides a resource for the conservation of a threatened species.</title>
        <authorList>
            <person name="Tollis M."/>
            <person name="DeNardo D.F."/>
            <person name="Cornelius J.A."/>
            <person name="Dolby G.A."/>
            <person name="Edwards T."/>
            <person name="Henen B.T."/>
            <person name="Karl A.E."/>
            <person name="Murphy R.W."/>
            <person name="Kusumi K."/>
        </authorList>
    </citation>
    <scope>NUCLEOTIDE SEQUENCE [LARGE SCALE GENOMIC DNA]</scope>
</reference>
<dbReference type="PANTHER" id="PTHR16684:SF11">
    <property type="entry name" value="CENTROMERE PROTEIN C"/>
    <property type="match status" value="1"/>
</dbReference>
<evidence type="ECO:0000256" key="9">
    <source>
        <dbReference type="ARBA" id="ARBA00083562"/>
    </source>
</evidence>
<feature type="compositionally biased region" description="Basic and acidic residues" evidence="10">
    <location>
        <begin position="626"/>
        <end position="636"/>
    </location>
</feature>
<accession>A0A452I5X0</accession>
<evidence type="ECO:0000313" key="13">
    <source>
        <dbReference type="Ensembl" id="ENSGAGP00000022951.1"/>
    </source>
</evidence>
<feature type="compositionally biased region" description="Low complexity" evidence="10">
    <location>
        <begin position="505"/>
        <end position="516"/>
    </location>
</feature>
<feature type="compositionally biased region" description="Polar residues" evidence="10">
    <location>
        <begin position="413"/>
        <end position="429"/>
    </location>
</feature>
<feature type="compositionally biased region" description="Basic and acidic residues" evidence="10">
    <location>
        <begin position="328"/>
        <end position="338"/>
    </location>
</feature>
<feature type="compositionally biased region" description="Polar residues" evidence="10">
    <location>
        <begin position="570"/>
        <end position="581"/>
    </location>
</feature>
<evidence type="ECO:0000256" key="4">
    <source>
        <dbReference type="ARBA" id="ARBA00023242"/>
    </source>
</evidence>
<dbReference type="Pfam" id="PF15622">
    <property type="entry name" value="CENP_C_N"/>
    <property type="match status" value="1"/>
</dbReference>
<dbReference type="AlphaFoldDB" id="A0A452I5X0"/>
<comment type="similarity">
    <text evidence="2">Belongs to the CENP-C/MIF2 family.</text>
</comment>
<keyword evidence="4" id="KW-0539">Nucleus</keyword>
<feature type="compositionally biased region" description="Basic residues" evidence="10">
    <location>
        <begin position="677"/>
        <end position="694"/>
    </location>
</feature>
<evidence type="ECO:0000256" key="10">
    <source>
        <dbReference type="SAM" id="MobiDB-lite"/>
    </source>
</evidence>
<reference evidence="13" key="3">
    <citation type="submission" date="2025-09" db="UniProtKB">
        <authorList>
            <consortium name="Ensembl"/>
        </authorList>
    </citation>
    <scope>IDENTIFICATION</scope>
</reference>
<evidence type="ECO:0000313" key="14">
    <source>
        <dbReference type="Proteomes" id="UP000291020"/>
    </source>
</evidence>
<dbReference type="Ensembl" id="ENSGAGT00000026155.1">
    <property type="protein sequence ID" value="ENSGAGP00000022951.1"/>
    <property type="gene ID" value="ENSGAGG00000016838.1"/>
</dbReference>
<evidence type="ECO:0000256" key="7">
    <source>
        <dbReference type="ARBA" id="ARBA00068530"/>
    </source>
</evidence>
<dbReference type="InterPro" id="IPR014710">
    <property type="entry name" value="RmlC-like_jellyroll"/>
</dbReference>
<evidence type="ECO:0000259" key="12">
    <source>
        <dbReference type="Pfam" id="PF15622"/>
    </source>
</evidence>
<evidence type="ECO:0000256" key="6">
    <source>
        <dbReference type="ARBA" id="ARBA00064952"/>
    </source>
</evidence>
<evidence type="ECO:0000256" key="3">
    <source>
        <dbReference type="ARBA" id="ARBA00023125"/>
    </source>
</evidence>
<dbReference type="FunFam" id="2.60.120.10:FF:000033">
    <property type="entry name" value="Centromere protein C 1"/>
    <property type="match status" value="1"/>
</dbReference>
<dbReference type="InterPro" id="IPR025974">
    <property type="entry name" value="Mif2/CENP-C_cupin"/>
</dbReference>
<proteinExistence type="inferred from homology"/>
<dbReference type="InterPro" id="IPR028052">
    <property type="entry name" value="CENP-C_N_dom"/>
</dbReference>
<dbReference type="Gene3D" id="2.60.120.10">
    <property type="entry name" value="Jelly Rolls"/>
    <property type="match status" value="1"/>
</dbReference>
<evidence type="ECO:0000259" key="11">
    <source>
        <dbReference type="Pfam" id="PF11699"/>
    </source>
</evidence>
<feature type="compositionally biased region" description="Acidic residues" evidence="10">
    <location>
        <begin position="545"/>
        <end position="557"/>
    </location>
</feature>
<dbReference type="GO" id="GO:0000776">
    <property type="term" value="C:kinetochore"/>
    <property type="evidence" value="ECO:0007669"/>
    <property type="project" value="InterPro"/>
</dbReference>
<dbReference type="STRING" id="38772.ENSGAGP00000022951"/>
<feature type="compositionally biased region" description="Basic residues" evidence="10">
    <location>
        <begin position="525"/>
        <end position="539"/>
    </location>
</feature>
<feature type="domain" description="Kinetochore assembly subunit CENP-C N-terminal" evidence="12">
    <location>
        <begin position="7"/>
        <end position="118"/>
    </location>
</feature>
<protein>
    <recommendedName>
        <fullName evidence="7">Centromere protein C</fullName>
    </recommendedName>
    <alternativeName>
        <fullName evidence="8">Centromere autoantigen C</fullName>
    </alternativeName>
    <alternativeName>
        <fullName evidence="9">Centromere protein C 1</fullName>
    </alternativeName>
</protein>
<dbReference type="InterPro" id="IPR011051">
    <property type="entry name" value="RmlC_Cupin_sf"/>
</dbReference>
<evidence type="ECO:0000256" key="1">
    <source>
        <dbReference type="ARBA" id="ARBA00004123"/>
    </source>
</evidence>
<dbReference type="GO" id="GO:0005721">
    <property type="term" value="C:pericentric heterochromatin"/>
    <property type="evidence" value="ECO:0007669"/>
    <property type="project" value="UniProtKB-ARBA"/>
</dbReference>
<reference evidence="13" key="2">
    <citation type="submission" date="2025-08" db="UniProtKB">
        <authorList>
            <consortium name="Ensembl"/>
        </authorList>
    </citation>
    <scope>IDENTIFICATION</scope>
</reference>
<name>A0A452I5X0_9SAUR</name>
<sequence>MAEPLNHLKNDYRARFCNGGGKQQINVQPGQNVLKIIRDCFENCVNDSTINSPSITHCSTPIILKQKEDLLLSKESNSGLFNSVKKTFKSTSSVVASPIKSISCSGQSTEAHQKSIALGNIISSDRKERCVLKEDTNSSDDDLFDADVPVSSNKKANSIFKAVERSSQSPPVIFDTDEDNYEVIGSPVLLVEEAETSVHLLSLDEKATPAMTKRQTEVQRSEGLQARTEEQIVPVERAKCIAISSEQKKKSLSSPFLVAVTTGTVEKRCSTSIPPPPPLVKDLGMENECEFLIDESDGFSFTSWFSIPKKNKKIEKQALSKPMPKSQPSERKKTVLRESRKRKDRKAQNAVPVKLTRMEQSKMKTCDVAEGIHVELQNASDTNLGLSDKKKDALKSVKQSSPHIEESEKHTPGQRSTRTPNKKNSTALKQRQPKKFTFSVSKSDTDISDTEQPKPTEIPNEDLFGSCSMTEQPQEQVVSSKEDRNFPKHPQSILKTALSHTTQTAKQKLSKVASSKKLVENQRNQVRKSARKSSSRKSRVQISEENSESEPIEEVDERDFLKSDKVFAPSLQQGSPPSALQKSHKSPKPKNLIHSLESSGNVHIKTPANSKKPSQIFIDYTEDSDEGKRASAESLRRTASQINQRTNMIDCSNPENDEPGNTTHHKGSSGQDMAEQKHKKSNASVKTKYKKQNNVHRSQVSPAPEKNKNHSSGPVLKRYVKFTSKNDEPIACDWEDSSSDKSIALDGDASEFLANTQLKHKLVMPSQTPNVRRTKRIRLKPLEYWRGERVNYMMRPSGGFVVGGIVSPEKDPCRKARVKRRHTPKTRSHVVEQLNVSLADTSKPTAVWDPTINEEVLLECVNTGNSHSCFFNDESVEIYKNLNTSVFAAGKLILKPLKEKGHQFVYTDNIAFHVIHGKIIFTLHKTSYFLTTGDFFYVPEGNGYNIRNLLNEESILLFTQLKGERPIIEHSLNESSSP</sequence>
<dbReference type="Pfam" id="PF11699">
    <property type="entry name" value="CENP-C_C"/>
    <property type="match status" value="1"/>
</dbReference>
<dbReference type="GO" id="GO:0051382">
    <property type="term" value="P:kinetochore assembly"/>
    <property type="evidence" value="ECO:0007669"/>
    <property type="project" value="InterPro"/>
</dbReference>
<organism evidence="13 14">
    <name type="scientific">Gopherus agassizii</name>
    <name type="common">Agassiz's desert tortoise</name>
    <dbReference type="NCBI Taxonomy" id="38772"/>
    <lineage>
        <taxon>Eukaryota</taxon>
        <taxon>Metazoa</taxon>
        <taxon>Chordata</taxon>
        <taxon>Craniata</taxon>
        <taxon>Vertebrata</taxon>
        <taxon>Euteleostomi</taxon>
        <taxon>Archelosauria</taxon>
        <taxon>Testudinata</taxon>
        <taxon>Testudines</taxon>
        <taxon>Cryptodira</taxon>
        <taxon>Durocryptodira</taxon>
        <taxon>Testudinoidea</taxon>
        <taxon>Testudinidae</taxon>
        <taxon>Gopherus</taxon>
    </lineage>
</organism>
<keyword evidence="3" id="KW-0238">DNA-binding</keyword>
<feature type="compositionally biased region" description="Polar residues" evidence="10">
    <location>
        <begin position="637"/>
        <end position="662"/>
    </location>
</feature>
<dbReference type="GO" id="GO:0019237">
    <property type="term" value="F:centromeric DNA binding"/>
    <property type="evidence" value="ECO:0007669"/>
    <property type="project" value="InterPro"/>
</dbReference>
<dbReference type="SUPFAM" id="SSF51182">
    <property type="entry name" value="RmlC-like cupins"/>
    <property type="match status" value="1"/>
</dbReference>
<dbReference type="InterPro" id="IPR028386">
    <property type="entry name" value="CENP-C/Mif2/cnp3"/>
</dbReference>
<keyword evidence="14" id="KW-1185">Reference proteome</keyword>
<evidence type="ECO:0000256" key="8">
    <source>
        <dbReference type="ARBA" id="ARBA00082151"/>
    </source>
</evidence>
<dbReference type="GO" id="GO:0005634">
    <property type="term" value="C:nucleus"/>
    <property type="evidence" value="ECO:0007669"/>
    <property type="project" value="UniProtKB-SubCell"/>
</dbReference>
<evidence type="ECO:0000256" key="2">
    <source>
        <dbReference type="ARBA" id="ARBA00010291"/>
    </source>
</evidence>
<dbReference type="Proteomes" id="UP000291020">
    <property type="component" value="Unassembled WGS sequence"/>
</dbReference>
<dbReference type="PANTHER" id="PTHR16684">
    <property type="entry name" value="CENTROMERE PROTEIN C"/>
    <property type="match status" value="1"/>
</dbReference>
<dbReference type="GO" id="GO:0051455">
    <property type="term" value="P:spindle attachment to meiosis I kinetochore"/>
    <property type="evidence" value="ECO:0007669"/>
    <property type="project" value="TreeGrafter"/>
</dbReference>
<feature type="compositionally biased region" description="Polar residues" evidence="10">
    <location>
        <begin position="467"/>
        <end position="479"/>
    </location>
</feature>
<dbReference type="GO" id="GO:0051315">
    <property type="term" value="P:attachment of mitotic spindle microtubules to kinetochore"/>
    <property type="evidence" value="ECO:0007669"/>
    <property type="project" value="TreeGrafter"/>
</dbReference>
<feature type="region of interest" description="Disordered" evidence="10">
    <location>
        <begin position="623"/>
        <end position="715"/>
    </location>
</feature>